<evidence type="ECO:0000256" key="2">
    <source>
        <dbReference type="SAM" id="Phobius"/>
    </source>
</evidence>
<keyword evidence="2" id="KW-0472">Membrane</keyword>
<comment type="caution">
    <text evidence="3">The sequence shown here is derived from an EMBL/GenBank/DDBJ whole genome shotgun (WGS) entry which is preliminary data.</text>
</comment>
<name>A0A2N5J6T2_9BIFI</name>
<gene>
    <name evidence="3" type="ORF">Uis1B_2250</name>
</gene>
<dbReference type="RefSeq" id="WP_133124943.1">
    <property type="nucleotide sequence ID" value="NZ_NMWU01000059.1"/>
</dbReference>
<keyword evidence="2" id="KW-0812">Transmembrane</keyword>
<dbReference type="EMBL" id="NMWU01000059">
    <property type="protein sequence ID" value="PLS29920.1"/>
    <property type="molecule type" value="Genomic_DNA"/>
</dbReference>
<evidence type="ECO:0000256" key="1">
    <source>
        <dbReference type="SAM" id="MobiDB-lite"/>
    </source>
</evidence>
<keyword evidence="2" id="KW-1133">Transmembrane helix</keyword>
<feature type="compositionally biased region" description="Basic and acidic residues" evidence="1">
    <location>
        <begin position="192"/>
        <end position="205"/>
    </location>
</feature>
<organism evidence="3 4">
    <name type="scientific">Bifidobacterium margollesii</name>
    <dbReference type="NCBI Taxonomy" id="2020964"/>
    <lineage>
        <taxon>Bacteria</taxon>
        <taxon>Bacillati</taxon>
        <taxon>Actinomycetota</taxon>
        <taxon>Actinomycetes</taxon>
        <taxon>Bifidobacteriales</taxon>
        <taxon>Bifidobacteriaceae</taxon>
        <taxon>Bifidobacterium</taxon>
    </lineage>
</organism>
<evidence type="ECO:0000313" key="4">
    <source>
        <dbReference type="Proteomes" id="UP000235050"/>
    </source>
</evidence>
<feature type="region of interest" description="Disordered" evidence="1">
    <location>
        <begin position="184"/>
        <end position="205"/>
    </location>
</feature>
<dbReference type="Proteomes" id="UP000235050">
    <property type="component" value="Unassembled WGS sequence"/>
</dbReference>
<feature type="transmembrane region" description="Helical" evidence="2">
    <location>
        <begin position="152"/>
        <end position="172"/>
    </location>
</feature>
<sequence>MMRKHHDDARRRAGRGRTEGRPAMRDDPKPSRMPDDRRHAVLRTTAVCSASVVCCALLGWSAADHDPSALGLDLMVSVAMATSLALATLVGTVHRYFVGRSVKGVEADQWSKAGERERRWRERRLGGVLLWASCMIAYMAGRILTIHGLGPAGAAGAVATIVLLAVCVRAVVRMLLMPMLDPNQNQNGGNARRRDGGRVPSGKEE</sequence>
<evidence type="ECO:0000313" key="3">
    <source>
        <dbReference type="EMBL" id="PLS29920.1"/>
    </source>
</evidence>
<accession>A0A2N5J6T2</accession>
<feature type="transmembrane region" description="Helical" evidence="2">
    <location>
        <begin position="40"/>
        <end position="62"/>
    </location>
</feature>
<feature type="region of interest" description="Disordered" evidence="1">
    <location>
        <begin position="1"/>
        <end position="35"/>
    </location>
</feature>
<keyword evidence="4" id="KW-1185">Reference proteome</keyword>
<protein>
    <submittedName>
        <fullName evidence="3">Uncharacterized protein</fullName>
    </submittedName>
</protein>
<feature type="transmembrane region" description="Helical" evidence="2">
    <location>
        <begin position="125"/>
        <end position="146"/>
    </location>
</feature>
<dbReference type="AlphaFoldDB" id="A0A2N5J6T2"/>
<feature type="transmembrane region" description="Helical" evidence="2">
    <location>
        <begin position="74"/>
        <end position="93"/>
    </location>
</feature>
<reference evidence="3 4" key="1">
    <citation type="submission" date="2017-07" db="EMBL/GenBank/DDBJ databases">
        <title>Bifidobacterium novel species.</title>
        <authorList>
            <person name="Lugli G.A."/>
            <person name="Milani C."/>
            <person name="Duranti S."/>
            <person name="Mangifesta M."/>
        </authorList>
    </citation>
    <scope>NUCLEOTIDE SEQUENCE [LARGE SCALE GENOMIC DNA]</scope>
    <source>
        <strain evidence="4">Uis1B</strain>
    </source>
</reference>
<proteinExistence type="predicted"/>